<comment type="caution">
    <text evidence="1">The sequence shown here is derived from an EMBL/GenBank/DDBJ whole genome shotgun (WGS) entry which is preliminary data.</text>
</comment>
<organism evidence="1 2">
    <name type="scientific">Portunus trituberculatus</name>
    <name type="common">Swimming crab</name>
    <name type="synonym">Neptunus trituberculatus</name>
    <dbReference type="NCBI Taxonomy" id="210409"/>
    <lineage>
        <taxon>Eukaryota</taxon>
        <taxon>Metazoa</taxon>
        <taxon>Ecdysozoa</taxon>
        <taxon>Arthropoda</taxon>
        <taxon>Crustacea</taxon>
        <taxon>Multicrustacea</taxon>
        <taxon>Malacostraca</taxon>
        <taxon>Eumalacostraca</taxon>
        <taxon>Eucarida</taxon>
        <taxon>Decapoda</taxon>
        <taxon>Pleocyemata</taxon>
        <taxon>Brachyura</taxon>
        <taxon>Eubrachyura</taxon>
        <taxon>Portunoidea</taxon>
        <taxon>Portunidae</taxon>
        <taxon>Portuninae</taxon>
        <taxon>Portunus</taxon>
    </lineage>
</organism>
<gene>
    <name evidence="1" type="ORF">E2C01_076382</name>
</gene>
<reference evidence="1 2" key="1">
    <citation type="submission" date="2019-05" db="EMBL/GenBank/DDBJ databases">
        <title>Another draft genome of Portunus trituberculatus and its Hox gene families provides insights of decapod evolution.</title>
        <authorList>
            <person name="Jeong J.-H."/>
            <person name="Song I."/>
            <person name="Kim S."/>
            <person name="Choi T."/>
            <person name="Kim D."/>
            <person name="Ryu S."/>
            <person name="Kim W."/>
        </authorList>
    </citation>
    <scope>NUCLEOTIDE SEQUENCE [LARGE SCALE GENOMIC DNA]</scope>
    <source>
        <tissue evidence="1">Muscle</tissue>
    </source>
</reference>
<sequence>MKFMRNTLQLAFVSGRRAERGSVLALHQRCVGVVSGAVQQSCLAGRNALVTPAMNRVMFKSANIVSLYIFGNDVFGKAGGGGGGGTGGTGGGGRAILQQHNASLTLLLPLFGGQAVTDGSIESICLRLISKVQANHLVL</sequence>
<keyword evidence="2" id="KW-1185">Reference proteome</keyword>
<dbReference type="AlphaFoldDB" id="A0A5B7IIR4"/>
<dbReference type="Proteomes" id="UP000324222">
    <property type="component" value="Unassembled WGS sequence"/>
</dbReference>
<name>A0A5B7IIR4_PORTR</name>
<evidence type="ECO:0000313" key="1">
    <source>
        <dbReference type="EMBL" id="MPC81749.1"/>
    </source>
</evidence>
<evidence type="ECO:0000313" key="2">
    <source>
        <dbReference type="Proteomes" id="UP000324222"/>
    </source>
</evidence>
<proteinExistence type="predicted"/>
<protein>
    <submittedName>
        <fullName evidence="1">Uncharacterized protein</fullName>
    </submittedName>
</protein>
<accession>A0A5B7IIR4</accession>
<dbReference type="EMBL" id="VSRR010057883">
    <property type="protein sequence ID" value="MPC81749.1"/>
    <property type="molecule type" value="Genomic_DNA"/>
</dbReference>